<sequence length="110" mass="12220">MGRALARIAEAAAPHLEPGEQVHGAFAGQTRVPFRMGDRYRTVVATDRRILVFDSGGLSQTKARELLAVLPRDLRLGPASGLWHRVQLGEHLLHVNRRYFADLAAIDDVR</sequence>
<evidence type="ECO:0000313" key="1">
    <source>
        <dbReference type="EMBL" id="GAA5141078.1"/>
    </source>
</evidence>
<dbReference type="EMBL" id="BAABKG010000001">
    <property type="protein sequence ID" value="GAA5141078.1"/>
    <property type="molecule type" value="Genomic_DNA"/>
</dbReference>
<evidence type="ECO:0000313" key="2">
    <source>
        <dbReference type="Proteomes" id="UP001500221"/>
    </source>
</evidence>
<accession>A0ABP9P5U6</accession>
<dbReference type="RefSeq" id="WP_345453523.1">
    <property type="nucleotide sequence ID" value="NZ_BAABKG010000001.1"/>
</dbReference>
<proteinExistence type="predicted"/>
<keyword evidence="2" id="KW-1185">Reference proteome</keyword>
<comment type="caution">
    <text evidence="1">The sequence shown here is derived from an EMBL/GenBank/DDBJ whole genome shotgun (WGS) entry which is preliminary data.</text>
</comment>
<name>A0ABP9P5U6_9ACTN</name>
<reference evidence="2" key="1">
    <citation type="journal article" date="2019" name="Int. J. Syst. Evol. Microbiol.">
        <title>The Global Catalogue of Microorganisms (GCM) 10K type strain sequencing project: providing services to taxonomists for standard genome sequencing and annotation.</title>
        <authorList>
            <consortium name="The Broad Institute Genomics Platform"/>
            <consortium name="The Broad Institute Genome Sequencing Center for Infectious Disease"/>
            <person name="Wu L."/>
            <person name="Ma J."/>
        </authorList>
    </citation>
    <scope>NUCLEOTIDE SEQUENCE [LARGE SCALE GENOMIC DNA]</scope>
    <source>
        <strain evidence="2">JCM 18459</strain>
    </source>
</reference>
<gene>
    <name evidence="1" type="ORF">GCM10023340_02210</name>
</gene>
<evidence type="ECO:0008006" key="3">
    <source>
        <dbReference type="Google" id="ProtNLM"/>
    </source>
</evidence>
<organism evidence="1 2">
    <name type="scientific">Nocardioides marinquilinus</name>
    <dbReference type="NCBI Taxonomy" id="1210400"/>
    <lineage>
        <taxon>Bacteria</taxon>
        <taxon>Bacillati</taxon>
        <taxon>Actinomycetota</taxon>
        <taxon>Actinomycetes</taxon>
        <taxon>Propionibacteriales</taxon>
        <taxon>Nocardioidaceae</taxon>
        <taxon>Nocardioides</taxon>
    </lineage>
</organism>
<dbReference type="Proteomes" id="UP001500221">
    <property type="component" value="Unassembled WGS sequence"/>
</dbReference>
<protein>
    <recommendedName>
        <fullName evidence="3">MmcQ/YjbR family DNA-binding protein</fullName>
    </recommendedName>
</protein>